<gene>
    <name evidence="1" type="ORF">LDAN0321_LOCUS16363</name>
</gene>
<reference evidence="1" key="1">
    <citation type="submission" date="2021-01" db="EMBL/GenBank/DDBJ databases">
        <authorList>
            <person name="Corre E."/>
            <person name="Pelletier E."/>
            <person name="Niang G."/>
            <person name="Scheremetjew M."/>
            <person name="Finn R."/>
            <person name="Kale V."/>
            <person name="Holt S."/>
            <person name="Cochrane G."/>
            <person name="Meng A."/>
            <person name="Brown T."/>
            <person name="Cohen L."/>
        </authorList>
    </citation>
    <scope>NUCLEOTIDE SEQUENCE</scope>
    <source>
        <strain evidence="1">B650</strain>
    </source>
</reference>
<accession>A0A7S2L9P0</accession>
<dbReference type="EMBL" id="HBGY01026448">
    <property type="protein sequence ID" value="CAD9600026.1"/>
    <property type="molecule type" value="Transcribed_RNA"/>
</dbReference>
<evidence type="ECO:0000313" key="1">
    <source>
        <dbReference type="EMBL" id="CAD9600026.1"/>
    </source>
</evidence>
<organism evidence="1">
    <name type="scientific">Leptocylindrus danicus</name>
    <dbReference type="NCBI Taxonomy" id="163516"/>
    <lineage>
        <taxon>Eukaryota</taxon>
        <taxon>Sar</taxon>
        <taxon>Stramenopiles</taxon>
        <taxon>Ochrophyta</taxon>
        <taxon>Bacillariophyta</taxon>
        <taxon>Coscinodiscophyceae</taxon>
        <taxon>Chaetocerotophycidae</taxon>
        <taxon>Leptocylindrales</taxon>
        <taxon>Leptocylindraceae</taxon>
        <taxon>Leptocylindrus</taxon>
    </lineage>
</organism>
<name>A0A7S2L9P0_9STRA</name>
<dbReference type="AlphaFoldDB" id="A0A7S2L9P0"/>
<sequence length="138" mass="15676">MKRACSFMHMESVEECQDEMDALEVRHQKEVHALKARMAKLEQTKIEGDEEGTTRRDIIVQDGRIRKGRLNSEDNESLVAPLPRGRCSEVACSRESVESIERARMEEAKKSVSPSKRVKMVLRSTFKNGGSLKPICLD</sequence>
<proteinExistence type="predicted"/>
<protein>
    <submittedName>
        <fullName evidence="1">Uncharacterized protein</fullName>
    </submittedName>
</protein>